<dbReference type="InterPro" id="IPR007553">
    <property type="entry name" value="2-thiour_desulf"/>
</dbReference>
<dbReference type="EMBL" id="ADGQ01000056">
    <property type="protein sequence ID" value="EFM64587.1"/>
    <property type="molecule type" value="Genomic_DNA"/>
</dbReference>
<dbReference type="PANTHER" id="PTHR30087">
    <property type="entry name" value="INNER MEMBRANE PROTEIN"/>
    <property type="match status" value="1"/>
</dbReference>
<accession>E0E3A5</accession>
<name>E0E3A5_9FIRM</name>
<dbReference type="STRING" id="596315.HMPREF0634_1519"/>
<keyword evidence="2" id="KW-1185">Reference proteome</keyword>
<evidence type="ECO:0000313" key="1">
    <source>
        <dbReference type="EMBL" id="EFM64587.1"/>
    </source>
</evidence>
<dbReference type="GeneID" id="84800744"/>
<dbReference type="PANTHER" id="PTHR30087:SF1">
    <property type="entry name" value="HYPOTHETICAL CYTOSOLIC PROTEIN"/>
    <property type="match status" value="1"/>
</dbReference>
<dbReference type="eggNOG" id="COG1683">
    <property type="taxonomic scope" value="Bacteria"/>
</dbReference>
<protein>
    <submittedName>
        <fullName evidence="1">Uncharacterized protein</fullName>
    </submittedName>
</protein>
<dbReference type="Proteomes" id="UP000003244">
    <property type="component" value="Unassembled WGS sequence"/>
</dbReference>
<reference evidence="1 2" key="1">
    <citation type="submission" date="2010-08" db="EMBL/GenBank/DDBJ databases">
        <authorList>
            <person name="Harkins D.M."/>
            <person name="Madupu R."/>
            <person name="Durkin A.S."/>
            <person name="Torralba M."/>
            <person name="Methe B."/>
            <person name="Sutton G.G."/>
            <person name="Nelson K.E."/>
        </authorList>
    </citation>
    <scope>NUCLEOTIDE SEQUENCE [LARGE SCALE GENOMIC DNA]</scope>
    <source>
        <strain evidence="1 2">DSM 17678</strain>
    </source>
</reference>
<dbReference type="AlphaFoldDB" id="E0E3A5"/>
<proteinExistence type="predicted"/>
<organism evidence="1 2">
    <name type="scientific">Peptostreptococcus stomatis DSM 17678</name>
    <dbReference type="NCBI Taxonomy" id="596315"/>
    <lineage>
        <taxon>Bacteria</taxon>
        <taxon>Bacillati</taxon>
        <taxon>Bacillota</taxon>
        <taxon>Clostridia</taxon>
        <taxon>Peptostreptococcales</taxon>
        <taxon>Peptostreptococcaceae</taxon>
        <taxon>Peptostreptococcus</taxon>
    </lineage>
</organism>
<comment type="caution">
    <text evidence="1">The sequence shown here is derived from an EMBL/GenBank/DDBJ whole genome shotgun (WGS) entry which is preliminary data.</text>
</comment>
<dbReference type="OrthoDB" id="9797779at2"/>
<gene>
    <name evidence="1" type="ORF">HMPREF0634_1519</name>
</gene>
<dbReference type="Pfam" id="PF04463">
    <property type="entry name" value="2-thiour_desulf"/>
    <property type="match status" value="1"/>
</dbReference>
<sequence length="155" mass="16810">MKNIDKGPVLVSACLLGVKCKYNGGDNKSERVLKFLEGRDYIKICPESMGGLESPRLPSEIEPGYDGVDVVEGRAKVYDEDGKDVTAEFLRGAQISLDQAQKHQASLAILKESSPSCGGNKIYTGRFDGQKKVGQGVTAALLRKHGIRVITEENL</sequence>
<dbReference type="RefSeq" id="WP_007789650.1">
    <property type="nucleotide sequence ID" value="NZ_ADGQ01000056.1"/>
</dbReference>
<evidence type="ECO:0000313" key="2">
    <source>
        <dbReference type="Proteomes" id="UP000003244"/>
    </source>
</evidence>